<accession>A0A0G0MQQ4</accession>
<protein>
    <submittedName>
        <fullName evidence="1">Uncharacterized protein</fullName>
    </submittedName>
</protein>
<name>A0A0G0MQQ4_9BACT</name>
<sequence length="55" mass="6396">MIIDLRLQNNTCIVFSQSVYFPDKDYIQNIGHAQTHPVNPPGESARIFYLCSRKR</sequence>
<comment type="caution">
    <text evidence="1">The sequence shown here is derived from an EMBL/GenBank/DDBJ whole genome shotgun (WGS) entry which is preliminary data.</text>
</comment>
<evidence type="ECO:0000313" key="1">
    <source>
        <dbReference type="EMBL" id="KKR02771.1"/>
    </source>
</evidence>
<dbReference type="EMBL" id="LBWG01000049">
    <property type="protein sequence ID" value="KKR02771.1"/>
    <property type="molecule type" value="Genomic_DNA"/>
</dbReference>
<proteinExistence type="predicted"/>
<evidence type="ECO:0000313" key="2">
    <source>
        <dbReference type="Proteomes" id="UP000033935"/>
    </source>
</evidence>
<reference evidence="1 2" key="1">
    <citation type="journal article" date="2015" name="Nature">
        <title>rRNA introns, odd ribosomes, and small enigmatic genomes across a large radiation of phyla.</title>
        <authorList>
            <person name="Brown C.T."/>
            <person name="Hug L.A."/>
            <person name="Thomas B.C."/>
            <person name="Sharon I."/>
            <person name="Castelle C.J."/>
            <person name="Singh A."/>
            <person name="Wilkins M.J."/>
            <person name="Williams K.H."/>
            <person name="Banfield J.F."/>
        </authorList>
    </citation>
    <scope>NUCLEOTIDE SEQUENCE [LARGE SCALE GENOMIC DNA]</scope>
</reference>
<organism evidence="1 2">
    <name type="scientific">Candidatus Uhrbacteria bacterium GW2011_GWF2_39_13</name>
    <dbReference type="NCBI Taxonomy" id="1618995"/>
    <lineage>
        <taxon>Bacteria</taxon>
        <taxon>Candidatus Uhriibacteriota</taxon>
    </lineage>
</organism>
<dbReference type="AlphaFoldDB" id="A0A0G0MQQ4"/>
<dbReference type="Proteomes" id="UP000033935">
    <property type="component" value="Unassembled WGS sequence"/>
</dbReference>
<gene>
    <name evidence="1" type="ORF">UT30_C0049G0006</name>
</gene>